<dbReference type="AlphaFoldDB" id="A0A2N3Q0Y3"/>
<dbReference type="GO" id="GO:0009346">
    <property type="term" value="C:ATP-independent citrate lyase complex"/>
    <property type="evidence" value="ECO:0007669"/>
    <property type="project" value="InterPro"/>
</dbReference>
<dbReference type="EMBL" id="PIUM01000002">
    <property type="protein sequence ID" value="PKU26241.1"/>
    <property type="molecule type" value="Genomic_DNA"/>
</dbReference>
<protein>
    <recommendedName>
        <fullName evidence="3">Citrate lyase subunit alpha</fullName>
    </recommendedName>
</protein>
<evidence type="ECO:0008006" key="3">
    <source>
        <dbReference type="Google" id="ProtNLM"/>
    </source>
</evidence>
<dbReference type="OrthoDB" id="9975272at2"/>
<dbReference type="Pfam" id="PF04223">
    <property type="entry name" value="CitF"/>
    <property type="match status" value="1"/>
</dbReference>
<reference evidence="2" key="1">
    <citation type="submission" date="2017-12" db="EMBL/GenBank/DDBJ databases">
        <title>Draft genome sequence of Telmatospirillum siberiense 26-4b1T, an acidotolerant peatland alphaproteobacterium potentially involved in sulfur cycling.</title>
        <authorList>
            <person name="Hausmann B."/>
            <person name="Pjevac P."/>
            <person name="Schreck K."/>
            <person name="Herbold C.W."/>
            <person name="Daims H."/>
            <person name="Wagner M."/>
            <person name="Pester M."/>
            <person name="Loy A."/>
        </authorList>
    </citation>
    <scope>NUCLEOTIDE SEQUENCE [LARGE SCALE GENOMIC DNA]</scope>
    <source>
        <strain evidence="2">26-4b1</strain>
    </source>
</reference>
<accession>A0A2N3Q0Y3</accession>
<sequence>PVTSIEDLYKRAVALTGEPKPIEFLDKVVGIVRYRDGSAIDVVRQVKD</sequence>
<dbReference type="Gene3D" id="3.40.1080.10">
    <property type="entry name" value="Glutaconate Coenzyme A-transferase"/>
    <property type="match status" value="1"/>
</dbReference>
<evidence type="ECO:0000313" key="1">
    <source>
        <dbReference type="EMBL" id="PKU26241.1"/>
    </source>
</evidence>
<dbReference type="GO" id="GO:0005737">
    <property type="term" value="C:cytoplasm"/>
    <property type="evidence" value="ECO:0007669"/>
    <property type="project" value="InterPro"/>
</dbReference>
<dbReference type="InterPro" id="IPR006472">
    <property type="entry name" value="Citrate_lyase_asu"/>
</dbReference>
<dbReference type="GO" id="GO:0008814">
    <property type="term" value="F:citrate CoA-transferase activity"/>
    <property type="evidence" value="ECO:0007669"/>
    <property type="project" value="InterPro"/>
</dbReference>
<evidence type="ECO:0000313" key="2">
    <source>
        <dbReference type="Proteomes" id="UP000233293"/>
    </source>
</evidence>
<keyword evidence="2" id="KW-1185">Reference proteome</keyword>
<dbReference type="GO" id="GO:0006084">
    <property type="term" value="P:acetyl-CoA metabolic process"/>
    <property type="evidence" value="ECO:0007669"/>
    <property type="project" value="InterPro"/>
</dbReference>
<feature type="non-terminal residue" evidence="1">
    <location>
        <position position="1"/>
    </location>
</feature>
<comment type="caution">
    <text evidence="1">The sequence shown here is derived from an EMBL/GenBank/DDBJ whole genome shotgun (WGS) entry which is preliminary data.</text>
</comment>
<organism evidence="1 2">
    <name type="scientific">Telmatospirillum siberiense</name>
    <dbReference type="NCBI Taxonomy" id="382514"/>
    <lineage>
        <taxon>Bacteria</taxon>
        <taxon>Pseudomonadati</taxon>
        <taxon>Pseudomonadota</taxon>
        <taxon>Alphaproteobacteria</taxon>
        <taxon>Rhodospirillales</taxon>
        <taxon>Rhodospirillaceae</taxon>
        <taxon>Telmatospirillum</taxon>
    </lineage>
</organism>
<name>A0A2N3Q0Y3_9PROT</name>
<proteinExistence type="predicted"/>
<dbReference type="Proteomes" id="UP000233293">
    <property type="component" value="Unassembled WGS sequence"/>
</dbReference>
<gene>
    <name evidence="1" type="ORF">CWS72_03730</name>
</gene>
<dbReference type="PANTHER" id="PTHR40596:SF1">
    <property type="entry name" value="CITRATE LYASE ALPHA CHAIN"/>
    <property type="match status" value="1"/>
</dbReference>
<dbReference type="PANTHER" id="PTHR40596">
    <property type="entry name" value="CITRATE LYASE ALPHA CHAIN"/>
    <property type="match status" value="1"/>
</dbReference>